<dbReference type="GO" id="GO:0003677">
    <property type="term" value="F:DNA binding"/>
    <property type="evidence" value="ECO:0007669"/>
    <property type="project" value="InterPro"/>
</dbReference>
<dbReference type="PROSITE" id="PS50943">
    <property type="entry name" value="HTH_CROC1"/>
    <property type="match status" value="1"/>
</dbReference>
<dbReference type="AlphaFoldDB" id="A0A084EV15"/>
<dbReference type="SMART" id="SM00530">
    <property type="entry name" value="HTH_XRE"/>
    <property type="match status" value="1"/>
</dbReference>
<protein>
    <submittedName>
        <fullName evidence="1">Transcriptional regulator</fullName>
    </submittedName>
</protein>
<dbReference type="Gene3D" id="1.10.260.40">
    <property type="entry name" value="lambda repressor-like DNA-binding domains"/>
    <property type="match status" value="1"/>
</dbReference>
<organism evidence="1 2">
    <name type="scientific">Glaesserella parasuis</name>
    <name type="common">Haemophilus parasuis</name>
    <dbReference type="NCBI Taxonomy" id="738"/>
    <lineage>
        <taxon>Bacteria</taxon>
        <taxon>Pseudomonadati</taxon>
        <taxon>Pseudomonadota</taxon>
        <taxon>Gammaproteobacteria</taxon>
        <taxon>Pasteurellales</taxon>
        <taxon>Pasteurellaceae</taxon>
        <taxon>Glaesserella</taxon>
    </lineage>
</organism>
<evidence type="ECO:0000313" key="2">
    <source>
        <dbReference type="Proteomes" id="UP000509790"/>
    </source>
</evidence>
<dbReference type="InterPro" id="IPR001387">
    <property type="entry name" value="Cro/C1-type_HTH"/>
</dbReference>
<dbReference type="RefSeq" id="WP_035525374.1">
    <property type="nucleotide sequence ID" value="NZ_CP040243.1"/>
</dbReference>
<accession>A0A084EV15</accession>
<dbReference type="OrthoDB" id="3196789at2"/>
<evidence type="ECO:0000313" key="1">
    <source>
        <dbReference type="EMBL" id="QKY72384.1"/>
    </source>
</evidence>
<proteinExistence type="predicted"/>
<dbReference type="InterPro" id="IPR018878">
    <property type="entry name" value="ORF6C_dom"/>
</dbReference>
<reference evidence="1 2" key="1">
    <citation type="submission" date="2019-06" db="EMBL/GenBank/DDBJ databases">
        <title>Complete genome sequence of Haemophilus parasuis HPS412.</title>
        <authorList>
            <person name="Yang S."/>
            <person name="Huang C."/>
        </authorList>
    </citation>
    <scope>NUCLEOTIDE SEQUENCE [LARGE SCALE GENOMIC DNA]</scope>
    <source>
        <strain evidence="1 2">HPS412</strain>
    </source>
</reference>
<gene>
    <name evidence="1" type="ORF">FLK62_03430</name>
</gene>
<dbReference type="EMBL" id="CP041334">
    <property type="protein sequence ID" value="QKY72384.1"/>
    <property type="molecule type" value="Genomic_DNA"/>
</dbReference>
<sequence length="266" mass="30102">MQLAITREDMGIRLVEERTRLGYSQANFAHQTEVNRETLRLNELGRSGISAEFLGRAAQLGVDVQYVITGIHSKNIEEFNSPSNNIKGNGNNVIYGDNGIINSGTINNIKTEKYTTKTKAIVEPNEIHISEEIARTLQDLVKEIVELEEKVKKSPKSYQAVWSSLNKHCGVATYRLIPVEKTDKAITYLRKWIGRLSSSKSAPKKVGNTWRNKKYAYIKINTKGIEDWLSEHLQSKYAVGSITELSDDQLQKVYQSVSTKKRSIQK</sequence>
<dbReference type="InterPro" id="IPR010982">
    <property type="entry name" value="Lambda_DNA-bd_dom_sf"/>
</dbReference>
<dbReference type="SUPFAM" id="SSF47413">
    <property type="entry name" value="lambda repressor-like DNA-binding domains"/>
    <property type="match status" value="1"/>
</dbReference>
<dbReference type="GeneID" id="66617704"/>
<dbReference type="Proteomes" id="UP000509790">
    <property type="component" value="Chromosome"/>
</dbReference>
<name>A0A084EV15_GLAPU</name>
<dbReference type="Pfam" id="PF10552">
    <property type="entry name" value="ORF6C"/>
    <property type="match status" value="1"/>
</dbReference>